<comment type="similarity">
    <text evidence="2">Belongs to the nitroreductase family.</text>
</comment>
<keyword evidence="7" id="KW-0520">NAD</keyword>
<dbReference type="PANTHER" id="PTHR43821:SF1">
    <property type="entry name" value="NAD(P)H NITROREDUCTASE YDJA-RELATED"/>
    <property type="match status" value="1"/>
</dbReference>
<evidence type="ECO:0000256" key="5">
    <source>
        <dbReference type="ARBA" id="ARBA00022857"/>
    </source>
</evidence>
<dbReference type="AlphaFoldDB" id="A0A327VW91"/>
<evidence type="ECO:0000256" key="6">
    <source>
        <dbReference type="ARBA" id="ARBA00023002"/>
    </source>
</evidence>
<evidence type="ECO:0000313" key="10">
    <source>
        <dbReference type="Proteomes" id="UP000249819"/>
    </source>
</evidence>
<keyword evidence="3" id="KW-0285">Flavoprotein</keyword>
<keyword evidence="10" id="KW-1185">Reference proteome</keyword>
<dbReference type="InterPro" id="IPR052530">
    <property type="entry name" value="NAD(P)H_nitroreductase"/>
</dbReference>
<comment type="caution">
    <text evidence="9">The sequence shown here is derived from an EMBL/GenBank/DDBJ whole genome shotgun (WGS) entry which is preliminary data.</text>
</comment>
<evidence type="ECO:0000256" key="1">
    <source>
        <dbReference type="ARBA" id="ARBA00001917"/>
    </source>
</evidence>
<keyword evidence="4" id="KW-0288">FMN</keyword>
<evidence type="ECO:0000259" key="8">
    <source>
        <dbReference type="Pfam" id="PF00881"/>
    </source>
</evidence>
<comment type="cofactor">
    <cofactor evidence="1">
        <name>FMN</name>
        <dbReference type="ChEBI" id="CHEBI:58210"/>
    </cofactor>
</comment>
<evidence type="ECO:0000256" key="3">
    <source>
        <dbReference type="ARBA" id="ARBA00022630"/>
    </source>
</evidence>
<evidence type="ECO:0000256" key="7">
    <source>
        <dbReference type="ARBA" id="ARBA00023027"/>
    </source>
</evidence>
<dbReference type="EMBL" id="QLMA01000006">
    <property type="protein sequence ID" value="RAJ79104.1"/>
    <property type="molecule type" value="Genomic_DNA"/>
</dbReference>
<keyword evidence="5" id="KW-0521">NADP</keyword>
<dbReference type="CDD" id="cd02135">
    <property type="entry name" value="YdjA-like"/>
    <property type="match status" value="1"/>
</dbReference>
<evidence type="ECO:0000256" key="2">
    <source>
        <dbReference type="ARBA" id="ARBA00007118"/>
    </source>
</evidence>
<name>A0A327VW91_9BACT</name>
<keyword evidence="6" id="KW-0560">Oxidoreductase</keyword>
<dbReference type="InterPro" id="IPR026021">
    <property type="entry name" value="YdjA-like"/>
</dbReference>
<dbReference type="OrthoDB" id="9804207at2"/>
<dbReference type="Gene3D" id="3.40.109.10">
    <property type="entry name" value="NADH Oxidase"/>
    <property type="match status" value="1"/>
</dbReference>
<evidence type="ECO:0000313" key="9">
    <source>
        <dbReference type="EMBL" id="RAJ79104.1"/>
    </source>
</evidence>
<accession>A0A327VW91</accession>
<organism evidence="9 10">
    <name type="scientific">Chitinophaga dinghuensis</name>
    <dbReference type="NCBI Taxonomy" id="1539050"/>
    <lineage>
        <taxon>Bacteria</taxon>
        <taxon>Pseudomonadati</taxon>
        <taxon>Bacteroidota</taxon>
        <taxon>Chitinophagia</taxon>
        <taxon>Chitinophagales</taxon>
        <taxon>Chitinophagaceae</taxon>
        <taxon>Chitinophaga</taxon>
    </lineage>
</organism>
<dbReference type="InterPro" id="IPR029479">
    <property type="entry name" value="Nitroreductase"/>
</dbReference>
<sequence>MMMKERVAVSPQMLTKIIRGRRSVYADDYLDQPIEEEIIREVLINATWAPTYKMTQPWRFIVLQDEQRQPFGDFIADYYRERLPAAQWPPQREERARNYPSKAACMIVIIMQRHEKLEISEWEEMAAVCCAVQNMALTCEAYQIGGYWDTSAACIAYAQQLGLQAHERCLGFFYMGYYDRAAYQCAKRRKGIDQKVEWRY</sequence>
<dbReference type="GO" id="GO:0016491">
    <property type="term" value="F:oxidoreductase activity"/>
    <property type="evidence" value="ECO:0007669"/>
    <property type="project" value="UniProtKB-KW"/>
</dbReference>
<dbReference type="Proteomes" id="UP000249819">
    <property type="component" value="Unassembled WGS sequence"/>
</dbReference>
<proteinExistence type="inferred from homology"/>
<feature type="domain" description="Nitroreductase" evidence="8">
    <location>
        <begin position="18"/>
        <end position="177"/>
    </location>
</feature>
<dbReference type="SUPFAM" id="SSF55469">
    <property type="entry name" value="FMN-dependent nitroreductase-like"/>
    <property type="match status" value="1"/>
</dbReference>
<dbReference type="RefSeq" id="WP_111593574.1">
    <property type="nucleotide sequence ID" value="NZ_QLMA01000006.1"/>
</dbReference>
<protein>
    <submittedName>
        <fullName evidence="9">Nitroreductase</fullName>
    </submittedName>
</protein>
<dbReference type="InterPro" id="IPR000415">
    <property type="entry name" value="Nitroreductase-like"/>
</dbReference>
<gene>
    <name evidence="9" type="ORF">CLV59_106164</name>
</gene>
<evidence type="ECO:0000256" key="4">
    <source>
        <dbReference type="ARBA" id="ARBA00022643"/>
    </source>
</evidence>
<dbReference type="PANTHER" id="PTHR43821">
    <property type="entry name" value="NAD(P)H NITROREDUCTASE YDJA-RELATED"/>
    <property type="match status" value="1"/>
</dbReference>
<dbReference type="Pfam" id="PF00881">
    <property type="entry name" value="Nitroreductase"/>
    <property type="match status" value="1"/>
</dbReference>
<reference evidence="9 10" key="1">
    <citation type="submission" date="2018-06" db="EMBL/GenBank/DDBJ databases">
        <title>Genomic Encyclopedia of Archaeal and Bacterial Type Strains, Phase II (KMG-II): from individual species to whole genera.</title>
        <authorList>
            <person name="Goeker M."/>
        </authorList>
    </citation>
    <scope>NUCLEOTIDE SEQUENCE [LARGE SCALE GENOMIC DNA]</scope>
    <source>
        <strain evidence="9 10">DSM 29821</strain>
    </source>
</reference>